<evidence type="ECO:0000313" key="3">
    <source>
        <dbReference type="Proteomes" id="UP000054560"/>
    </source>
</evidence>
<dbReference type="AlphaFoldDB" id="A0A0L0FB20"/>
<evidence type="ECO:0000259" key="1">
    <source>
        <dbReference type="Pfam" id="PF14225"/>
    </source>
</evidence>
<feature type="non-terminal residue" evidence="2">
    <location>
        <position position="142"/>
    </location>
</feature>
<feature type="domain" description="Cell morphogenesis protein C-terminal" evidence="1">
    <location>
        <begin position="4"/>
        <end position="123"/>
    </location>
</feature>
<dbReference type="RefSeq" id="XP_014147598.1">
    <property type="nucleotide sequence ID" value="XM_014292123.1"/>
</dbReference>
<dbReference type="Pfam" id="PF14225">
    <property type="entry name" value="MOR2-PAG1_C"/>
    <property type="match status" value="1"/>
</dbReference>
<protein>
    <recommendedName>
        <fullName evidence="1">Cell morphogenesis protein C-terminal domain-containing protein</fullName>
    </recommendedName>
</protein>
<accession>A0A0L0FB20</accession>
<dbReference type="EMBL" id="KQ245272">
    <property type="protein sequence ID" value="KNC73696.1"/>
    <property type="molecule type" value="Genomic_DNA"/>
</dbReference>
<organism evidence="2 3">
    <name type="scientific">Sphaeroforma arctica JP610</name>
    <dbReference type="NCBI Taxonomy" id="667725"/>
    <lineage>
        <taxon>Eukaryota</taxon>
        <taxon>Ichthyosporea</taxon>
        <taxon>Ichthyophonida</taxon>
        <taxon>Sphaeroforma</taxon>
    </lineage>
</organism>
<dbReference type="GeneID" id="25914248"/>
<reference evidence="2 3" key="1">
    <citation type="submission" date="2011-02" db="EMBL/GenBank/DDBJ databases">
        <title>The Genome Sequence of Sphaeroforma arctica JP610.</title>
        <authorList>
            <consortium name="The Broad Institute Genome Sequencing Platform"/>
            <person name="Russ C."/>
            <person name="Cuomo C."/>
            <person name="Young S.K."/>
            <person name="Zeng Q."/>
            <person name="Gargeya S."/>
            <person name="Alvarado L."/>
            <person name="Berlin A."/>
            <person name="Chapman S.B."/>
            <person name="Chen Z."/>
            <person name="Freedman E."/>
            <person name="Gellesch M."/>
            <person name="Goldberg J."/>
            <person name="Griggs A."/>
            <person name="Gujja S."/>
            <person name="Heilman E."/>
            <person name="Heiman D."/>
            <person name="Howarth C."/>
            <person name="Mehta T."/>
            <person name="Neiman D."/>
            <person name="Pearson M."/>
            <person name="Roberts A."/>
            <person name="Saif S."/>
            <person name="Shea T."/>
            <person name="Shenoy N."/>
            <person name="Sisk P."/>
            <person name="Stolte C."/>
            <person name="Sykes S."/>
            <person name="White J."/>
            <person name="Yandava C."/>
            <person name="Burger G."/>
            <person name="Gray M.W."/>
            <person name="Holland P.W.H."/>
            <person name="King N."/>
            <person name="Lang F.B.F."/>
            <person name="Roger A.J."/>
            <person name="Ruiz-Trillo I."/>
            <person name="Haas B."/>
            <person name="Nusbaum C."/>
            <person name="Birren B."/>
        </authorList>
    </citation>
    <scope>NUCLEOTIDE SEQUENCE [LARGE SCALE GENOMIC DNA]</scope>
    <source>
        <strain evidence="2 3">JP610</strain>
    </source>
</reference>
<proteinExistence type="predicted"/>
<sequence>MVTLLPLLPIAPDSILDPSGFALPFTLVSLMPMLIAQFECPENRALQLTNLLSLQFEKRGYSNLSKVIMLYAKGSYSKNKDVWAAEIFKYFNDEGPQQFSNGLSLMFAMFEAEAPYKREILLVVALQLRFKSDQRRTLPAAQ</sequence>
<gene>
    <name evidence="2" type="ORF">SARC_13744</name>
</gene>
<dbReference type="Proteomes" id="UP000054560">
    <property type="component" value="Unassembled WGS sequence"/>
</dbReference>
<dbReference type="InterPro" id="IPR025481">
    <property type="entry name" value="Cell_Morphogen_C"/>
</dbReference>
<name>A0A0L0FB20_9EUKA</name>
<keyword evidence="3" id="KW-1185">Reference proteome</keyword>
<evidence type="ECO:0000313" key="2">
    <source>
        <dbReference type="EMBL" id="KNC73696.1"/>
    </source>
</evidence>